<reference evidence="2" key="1">
    <citation type="journal article" date="2019" name="Int. J. Syst. Evol. Microbiol.">
        <title>The Global Catalogue of Microorganisms (GCM) 10K type strain sequencing project: providing services to taxonomists for standard genome sequencing and annotation.</title>
        <authorList>
            <consortium name="The Broad Institute Genomics Platform"/>
            <consortium name="The Broad Institute Genome Sequencing Center for Infectious Disease"/>
            <person name="Wu L."/>
            <person name="Ma J."/>
        </authorList>
    </citation>
    <scope>NUCLEOTIDE SEQUENCE [LARGE SCALE GENOMIC DNA]</scope>
    <source>
        <strain evidence="2">JCM 17759</strain>
    </source>
</reference>
<accession>A0ABP8NMM6</accession>
<keyword evidence="2" id="KW-1185">Reference proteome</keyword>
<dbReference type="EMBL" id="BAABGA010000098">
    <property type="protein sequence ID" value="GAA4468404.1"/>
    <property type="molecule type" value="Genomic_DNA"/>
</dbReference>
<proteinExistence type="predicted"/>
<dbReference type="Proteomes" id="UP001500840">
    <property type="component" value="Unassembled WGS sequence"/>
</dbReference>
<name>A0ABP8NMM6_9BACT</name>
<comment type="caution">
    <text evidence="1">The sequence shown here is derived from an EMBL/GenBank/DDBJ whole genome shotgun (WGS) entry which is preliminary data.</text>
</comment>
<evidence type="ECO:0000313" key="1">
    <source>
        <dbReference type="EMBL" id="GAA4468404.1"/>
    </source>
</evidence>
<sequence>MSKPLMAWTIEDQSRAFLAAISSGREGSVGSALYDLVNHFSVDYLQHLTEHQDTIARELDLYGDTSDKRLRIVIDGALMMLSLIKEGKCRCEILTKGAPASPLNLEKSSHMINVDEIEFYYDVSVTGRYDCACCGRRFTMCERPGLSEPEWRLLR</sequence>
<protein>
    <submittedName>
        <fullName evidence="1">Uncharacterized protein</fullName>
    </submittedName>
</protein>
<organism evidence="1 2">
    <name type="scientific">Novipirellula rosea</name>
    <dbReference type="NCBI Taxonomy" id="1031540"/>
    <lineage>
        <taxon>Bacteria</taxon>
        <taxon>Pseudomonadati</taxon>
        <taxon>Planctomycetota</taxon>
        <taxon>Planctomycetia</taxon>
        <taxon>Pirellulales</taxon>
        <taxon>Pirellulaceae</taxon>
        <taxon>Novipirellula</taxon>
    </lineage>
</organism>
<gene>
    <name evidence="1" type="ORF">GCM10023156_59370</name>
</gene>
<evidence type="ECO:0000313" key="2">
    <source>
        <dbReference type="Proteomes" id="UP001500840"/>
    </source>
</evidence>